<protein>
    <submittedName>
        <fullName evidence="1">Uncharacterized protein</fullName>
    </submittedName>
</protein>
<keyword evidence="2" id="KW-1185">Reference proteome</keyword>
<accession>A0A2Z6ICS6</accession>
<dbReference type="Proteomes" id="UP000271003">
    <property type="component" value="Chromosome"/>
</dbReference>
<dbReference type="AlphaFoldDB" id="A0A2Z6ICS6"/>
<dbReference type="EMBL" id="AP018786">
    <property type="protein sequence ID" value="BBF23447.1"/>
    <property type="molecule type" value="Genomic_DNA"/>
</dbReference>
<dbReference type="OrthoDB" id="9156801at2"/>
<organism evidence="1 2">
    <name type="scientific">Sutterella megalosphaeroides</name>
    <dbReference type="NCBI Taxonomy" id="2494234"/>
    <lineage>
        <taxon>Bacteria</taxon>
        <taxon>Pseudomonadati</taxon>
        <taxon>Pseudomonadota</taxon>
        <taxon>Betaproteobacteria</taxon>
        <taxon>Burkholderiales</taxon>
        <taxon>Sutterellaceae</taxon>
        <taxon>Sutterella</taxon>
    </lineage>
</organism>
<gene>
    <name evidence="1" type="ORF">SUTMEG_13380</name>
</gene>
<evidence type="ECO:0000313" key="1">
    <source>
        <dbReference type="EMBL" id="BBF23447.1"/>
    </source>
</evidence>
<proteinExistence type="predicted"/>
<dbReference type="KEGG" id="sutt:SUTMEG_13380"/>
<evidence type="ECO:0000313" key="2">
    <source>
        <dbReference type="Proteomes" id="UP000271003"/>
    </source>
</evidence>
<sequence>MAEEQKTAPAAAAQEPVVHRLIVSLVGGQEFTLNAVTNSTDIPADYVAFINAWREKKDVWFSPKNDPHFGVRVKDVSMYRYLTGRLQPKQEAPAAVEQGAKEEAK</sequence>
<reference evidence="1 2" key="1">
    <citation type="journal article" date="2018" name="Int. J. Syst. Evol. Microbiol.">
        <title>Mesosutterella multiformis gen. nov., sp. nov., a member of the family Sutterellaceae and Sutterella megalosphaeroides sp. nov., isolated from human faeces.</title>
        <authorList>
            <person name="Sakamoto M."/>
            <person name="Ikeyama N."/>
            <person name="Kunihiro T."/>
            <person name="Iino T."/>
            <person name="Yuki M."/>
            <person name="Ohkuma M."/>
        </authorList>
    </citation>
    <scope>NUCLEOTIDE SEQUENCE [LARGE SCALE GENOMIC DNA]</scope>
    <source>
        <strain evidence="1 2">6FBBBH3</strain>
    </source>
</reference>
<name>A0A2Z6ICS6_9BURK</name>
<dbReference type="RefSeq" id="WP_120177055.1">
    <property type="nucleotide sequence ID" value="NZ_AP018786.1"/>
</dbReference>